<evidence type="ECO:0000256" key="2">
    <source>
        <dbReference type="ARBA" id="ARBA00022737"/>
    </source>
</evidence>
<dbReference type="Pfam" id="PF00630">
    <property type="entry name" value="Filamin"/>
    <property type="match status" value="2"/>
</dbReference>
<keyword evidence="2" id="KW-0677">Repeat</keyword>
<feature type="domain" description="SUEL-type lectin" evidence="6">
    <location>
        <begin position="2390"/>
        <end position="2501"/>
    </location>
</feature>
<evidence type="ECO:0000256" key="4">
    <source>
        <dbReference type="SAM" id="MobiDB-lite"/>
    </source>
</evidence>
<dbReference type="InterPro" id="IPR013783">
    <property type="entry name" value="Ig-like_fold"/>
</dbReference>
<dbReference type="PROSITE" id="PS50228">
    <property type="entry name" value="SUEL_LECTIN"/>
    <property type="match status" value="2"/>
</dbReference>
<dbReference type="Gene3D" id="2.60.120.200">
    <property type="match status" value="6"/>
</dbReference>
<dbReference type="InterPro" id="IPR000922">
    <property type="entry name" value="Lectin_gal-bd_dom"/>
</dbReference>
<reference evidence="8 9" key="1">
    <citation type="journal article" date="2015" name="Genome Biol. Evol.">
        <title>Comparative Genomics of a Bacterivorous Green Alga Reveals Evolutionary Causalities and Consequences of Phago-Mixotrophic Mode of Nutrition.</title>
        <authorList>
            <person name="Burns J.A."/>
            <person name="Paasch A."/>
            <person name="Narechania A."/>
            <person name="Kim E."/>
        </authorList>
    </citation>
    <scope>NUCLEOTIDE SEQUENCE [LARGE SCALE GENOMIC DNA]</scope>
    <source>
        <strain evidence="8 9">PLY_AMNH</strain>
    </source>
</reference>
<dbReference type="Pfam" id="PF24981">
    <property type="entry name" value="Beta-prop_ATRN-LZTR1"/>
    <property type="match status" value="1"/>
</dbReference>
<feature type="compositionally biased region" description="Pro residues" evidence="4">
    <location>
        <begin position="1954"/>
        <end position="1970"/>
    </location>
</feature>
<evidence type="ECO:0008006" key="10">
    <source>
        <dbReference type="Google" id="ProtNLM"/>
    </source>
</evidence>
<dbReference type="SUPFAM" id="SSF81296">
    <property type="entry name" value="E set domains"/>
    <property type="match status" value="2"/>
</dbReference>
<evidence type="ECO:0000256" key="3">
    <source>
        <dbReference type="PROSITE-ProRule" id="PRU00087"/>
    </source>
</evidence>
<dbReference type="Gene3D" id="2.60.120.740">
    <property type="match status" value="2"/>
</dbReference>
<dbReference type="InterPro" id="IPR002909">
    <property type="entry name" value="IPT_dom"/>
</dbReference>
<dbReference type="InterPro" id="IPR013320">
    <property type="entry name" value="ConA-like_dom_sf"/>
</dbReference>
<feature type="domain" description="PA14" evidence="7">
    <location>
        <begin position="3066"/>
        <end position="3241"/>
    </location>
</feature>
<feature type="repeat" description="Filamin" evidence="3">
    <location>
        <begin position="3483"/>
        <end position="3575"/>
    </location>
</feature>
<organism evidence="8 9">
    <name type="scientific">Cymbomonas tetramitiformis</name>
    <dbReference type="NCBI Taxonomy" id="36881"/>
    <lineage>
        <taxon>Eukaryota</taxon>
        <taxon>Viridiplantae</taxon>
        <taxon>Chlorophyta</taxon>
        <taxon>Pyramimonadophyceae</taxon>
        <taxon>Pyramimonadales</taxon>
        <taxon>Pyramimonadaceae</taxon>
        <taxon>Cymbomonas</taxon>
    </lineage>
</organism>
<dbReference type="SUPFAM" id="SSF49899">
    <property type="entry name" value="Concanavalin A-like lectins/glucanases"/>
    <property type="match status" value="6"/>
</dbReference>
<dbReference type="Pfam" id="PF13385">
    <property type="entry name" value="Laminin_G_3"/>
    <property type="match status" value="5"/>
</dbReference>
<evidence type="ECO:0000259" key="6">
    <source>
        <dbReference type="PROSITE" id="PS50228"/>
    </source>
</evidence>
<dbReference type="PROSITE" id="PS50194">
    <property type="entry name" value="FILAMIN_REPEAT"/>
    <property type="match status" value="2"/>
</dbReference>
<dbReference type="SUPFAM" id="SSF56988">
    <property type="entry name" value="Anthrax protective antigen"/>
    <property type="match status" value="1"/>
</dbReference>
<feature type="signal peptide" evidence="5">
    <location>
        <begin position="1"/>
        <end position="30"/>
    </location>
</feature>
<dbReference type="InterPro" id="IPR014756">
    <property type="entry name" value="Ig_E-set"/>
</dbReference>
<dbReference type="InterPro" id="IPR056737">
    <property type="entry name" value="Beta-prop_ATRN-MKLN-like"/>
</dbReference>
<dbReference type="InterPro" id="IPR017868">
    <property type="entry name" value="Filamin/ABP280_repeat-like"/>
</dbReference>
<dbReference type="InterPro" id="IPR037524">
    <property type="entry name" value="PA14/GLEYA"/>
</dbReference>
<accession>A0AAE0CCW1</accession>
<dbReference type="EMBL" id="LGRX02025235">
    <property type="protein sequence ID" value="KAK3252748.1"/>
    <property type="molecule type" value="Genomic_DNA"/>
</dbReference>
<dbReference type="Proteomes" id="UP001190700">
    <property type="component" value="Unassembled WGS sequence"/>
</dbReference>
<evidence type="ECO:0000313" key="8">
    <source>
        <dbReference type="EMBL" id="KAK3252748.1"/>
    </source>
</evidence>
<dbReference type="Gene3D" id="2.120.10.80">
    <property type="entry name" value="Kelch-type beta propeller"/>
    <property type="match status" value="2"/>
</dbReference>
<dbReference type="InterPro" id="IPR015915">
    <property type="entry name" value="Kelch-typ_b-propeller"/>
</dbReference>
<dbReference type="PANTHER" id="PTHR46093:SF18">
    <property type="entry name" value="FIBRONECTIN TYPE-III DOMAIN-CONTAINING PROTEIN"/>
    <property type="match status" value="1"/>
</dbReference>
<protein>
    <recommendedName>
        <fullName evidence="10">IPT/TIG domain-containing protein</fullName>
    </recommendedName>
</protein>
<evidence type="ECO:0000256" key="5">
    <source>
        <dbReference type="SAM" id="SignalP"/>
    </source>
</evidence>
<dbReference type="PANTHER" id="PTHR46093">
    <property type="entry name" value="ACYL-COA-BINDING DOMAIN-CONTAINING PROTEIN 5"/>
    <property type="match status" value="1"/>
</dbReference>
<dbReference type="PROSITE" id="PS51820">
    <property type="entry name" value="PA14"/>
    <property type="match status" value="1"/>
</dbReference>
<dbReference type="InterPro" id="IPR011043">
    <property type="entry name" value="Gal_Oxase/kelch_b-propeller"/>
</dbReference>
<feature type="region of interest" description="Disordered" evidence="4">
    <location>
        <begin position="1954"/>
        <end position="1995"/>
    </location>
</feature>
<feature type="repeat" description="Filamin" evidence="3">
    <location>
        <begin position="3625"/>
        <end position="3701"/>
    </location>
</feature>
<dbReference type="InterPro" id="IPR043159">
    <property type="entry name" value="Lectin_gal-bd_sf"/>
</dbReference>
<dbReference type="Pfam" id="PF02140">
    <property type="entry name" value="SUEL_Lectin"/>
    <property type="match status" value="2"/>
</dbReference>
<dbReference type="GO" id="GO:0030246">
    <property type="term" value="F:carbohydrate binding"/>
    <property type="evidence" value="ECO:0007669"/>
    <property type="project" value="InterPro"/>
</dbReference>
<keyword evidence="1" id="KW-0880">Kelch repeat</keyword>
<dbReference type="SUPFAM" id="SSF50965">
    <property type="entry name" value="Galactose oxidase, central domain"/>
    <property type="match status" value="1"/>
</dbReference>
<sequence>MEGVCVPKGVPKTILVLLVAVFASYTPVEATHFRYGTMSWRPINIEENTVEFFFEVAYRRDFDWGRYFREQWAVGPTDSPVWTDGGSCYTDESCTVIEGSVQAVPELYYQTFPETDNKELYTGPGGTGGYYIRLAVGRSYYKIDDLNNRICQSPYDTGDSPTCPNGVATGTKIQTSNIDSECKAGTPISEWMKQAYGGAVQCRSDYLVPYDLDPTHIDPSIPCEADENDTPDYCSPWSSTYGFFFGDGNVTDIVLTVIEVDFEDTSVGNYIRAKSVFQHQYPTSKDYSQFEAYGRPWTAFFTGGNRITRTKDFLQNNGNGRFRLEITVNIVRSPEGVNNHSPIATSIPVLPVPYNGRDGLNSPNGMLANFELSAYDPDIDPDAYQGNKEVHNQEVFYFVANIQKYGYLLANQVPDLKYPSRWYEASYEAQWEHCYNKSCANEDGELSCDYCKKGDGKICTTVIAEGEDFERDLEFSCEEYPHWNNSQNLAHPPPNLKIDVYEGIVWWETGIHPYSIDLANYSTNIDHNGDNIYDFIKGTFPGNMTPIPQGFYNLVVDIRSESGDHQDCVAFEQSKGTQGDLEALCTNSQNCDLDRSCALDNYDAPELAYVSVPLDFLMYLYPPASWCSKVAPSCLHEQPGIYTFRDDGFYGDAISPEEEEEFGGAVKYMYDAPGTGRCTICGGGNNFTNMSNPNVCLQGNDCGLTKENGTYTVLPLSSVCEVNNFPRFIAPTPEQNFLLNERWATVYGKRSKPVYFTLHAEDLDECVELRIYTSGLFKGSNFHALLPGGFVTNETACTYEESSRALNDMSRCPWDMQLLDTEREGTAGDAIERPFVWPVGYLNATTGEHIPDMIFDDDYNQVMPDGAKEYPQDQDPRPPNTIVCFYPFDNYVLGEFRCINIILTSDKALYWMDKRPQLLDIGDDFQGQVAANETAFYVTPGNTLTFIMEAKQGTNYEPVGVYIVQGELPRGATFEYNNTDPLLRDPARRTFEWTPDEGQQCEYLICFSANNSRVDPSKIDYVAQFDTANSLDERCYTIVVMDQTLDFDGGTYVNAPLVLPLLTAECGMSMGIWFYPEGTTAMPLLTMGYTMPGETTKNAVHRLAWEPVTAAVFNDGVTSQDLGQLYRLVYTSEDSGTVIMTDADFCIVEWHFAMVTIAPDGSVILYLDGIEVEHYAEDTRDFHNIGYETGTVPVTDGKVEIIGTILGSKPGSQGFFYFGSYEQPFDGKITDVRVYSRALHPHEVREKMFKPLVAAEEIGLEAYYKFNEGSQYGLSMGNSEGSFNKYGRKFNSTPAELMLQGDTTNDGQVDSPLYPYPDEMDARFPAERPIIDYSGNAFHAYASDTSVTGNLHYEFHASPTMPACPKEFSPDNVHVDGGRVITISGSGFAKSQWLKCSFTMSSGEAKIVKASYVNNNTITCVNPGSPDVTASMLEVTNGYGYSDMKIPLYIMERGLSIPRQGGSVTVTDVCSDIGEYGFAFGGWVYPIPDSETGRSDGAVFTLTDPSSSSDGTIEVVFAVPAGGVGEFQVYEQPLGGSRVQLGKSHPAPPSGGGAGAGWHYVMLTATRDYEFELYVDGEKSAGSGIQTPTVKFQSNCDFVVGRDGQDNAMIGIYEEVSLWSKHLTVCQSIQLMWGQLVRTELCPEGDSITTQWNDKLVTYLKMNDYGDIADDASGKSRDGVRSEQASFMFTTVPFLAPSFNRPRPRLGAQTKQFDYGPNQLMMENYTLPRQFYDYYEYVVFPKGEIDDEYLNIWNDGNPLWWGQWPYPGTVGDPSATPQLKSPVLSVDGKNDLKLLGFGFAESQWLKCEFMGELVDATYIGMDEVDCAVGAAPYPGKFPLGVLNYYPWKLDQCQEEEDMTLAYRKRNWTSFYANAQANGNEVRLVNYVPDLEMKESAMYFDGEDDYIFSQEVAGAIGGTEGFQGVTFGAWFWPMDTSVDKLQPIMCFTTLCSSPSPPPPPPSSSPPSPPPCGTDESGCAIVTPWGAPTHPSTSSPTPPVFDVVNGAMEPYTQVCMHYKNQSVYISSELTSATYNHLWVAPGDNPGSNESLANGWPAPVGQWHYAEITIDGVETDPFIVSDGENVTSNIPTYIARMTVDNHNVNGSDVEPRGDIRIPIHPESLIDGGFFVGGVGCDEPELNAFYTRRRSLLQERSLSQMIDTNVSFHFRGLIDEVRVFKGVHKTDWQKRLPDVSMNGTVQPIAHYRMTATSGNSTTLYEMRPDGSMVMDFSGNDFHAKAYEFGKYVEINEIERKADPEYIFVDAPWEPVTTFSVSVDEMMLEGGEDVIVKGYNVPVSEWLYCIYGGVTVSNETDMHGREMSFDAYHIFDATYIDGETVSCPSPGAAVPNFGYVQIAGPQAVQQSFAAYTYRESVLEFEGDQVLNSEVVGGTANEGERIDLVCPEGMRMDKVLFASYGRPKGRCNAHQITNCDLTKTWIPCDYMGYEVNDQCHSDNGKPPYFSIDRVESHCYGKFSCSIPSSNAVFGDPCPSTDKWLSVALRCSDRWSTKDYIQADTINAHLTAGEFTFGAWVYPHSKNGIQAVVSFGGAPDQDLLNRHILQWRGDETGNSGRFYYYDDCIYDVLMKYDDGRDIILATHQWYYITLSMQQDGTGMLMLNGIPTATWTTTCRPDPMGSFTLGMDMSDEMYPKEFFDGLMDEVVVYDYPLPMDMIQGYQCWDSPSPYGLVAYYKFNSDFKDFAKDGKCELLAEDDTRPCYPIHGNMASSSDTIWDAEKGAFTDNITASVHTSLKYMGVPWFPTHTQSVIVPGGNQGQLAGGMVVTMRGLNFATRSARVFYMDKEIPYTEVNDRYMTAVIPNLKEPPTCTEGGASELKVINNLDATSSETCNVGHGTVYEDRPQTKFTQQLDVKDLQDGLICYFPFYNDVADYSGYARHGDNEGAMSVTNRNGYPTQAYAFGEDDHISIEHCDGGRTVAMWIYYEDLDFPHVNYLNVPLEAYEVETGCQVSLNSSLNNAWMHIVGVVDDNMVETLYVNGKPSQNTKYFEQILSILFEQKIGGDDFVGKIDDVWIWDRELCESEILETYASQEYAIELGFGTEVEIPLVSNAQGSEGLLASFFGAGIEHFEVLTVLQQDYATLAPASGFSVDEWSVELTGYIYAPYSSEYYFTISADDSFRLWINRGEMLLPEHPKWNALATYWHDGTYTSWGPDGPSPHAGWTNIINSPCTQPECTPEREIYGNTELEMGWYEIYMSYTDKRGSAAFSLRWETTDHNIQKQLINKAYLRSGTGPFTVEAWIWPYVVDGYHTVVSRTIESLNGLGVGITQGGMSASIYTGCMCSVPKCDEYREVSSWRTVIEAEAWQHISAQYDGNKWMLYVDGVQRETVDYDNVRFFGETNSPIMLGRENTQEIIQGFPLDIRQFYGLIESFNMWSVPHSPTIRCPTSGPRESLVIYLKMDEGVGKKMYDHAGHTEHRVEGANIRTLDTPIKQIFQDAIITPPAEPYPLWVRLTKDYPSPVTRGSPCSTWGTDPSKTEISGTALSQGVAGHCSVFTITSFDQCGHKKLVGGDQYYVQVVGPTHLHTMMTELEIGDGITDHGDGSYTVNFIKEASGYYKIIVYSQKPQPENGDKDSDNKLDTFTMYNHAYIADSKMSYMYDDLDDPLYLDEIEYSMAGIPVNFMLQTVDMYGNLRTEGGIADWQISFTGPYDFNGTWADNDDGTYTFSYNAQVAGYYRMTIRMFGEPISEYGGKTCCGGAQSAYSYCTLNKTPGSPDYVEDSTFCVKVIDGSSLQLSPMGTYASFPDSDELDLESPFTIYAFVKKGVASGASREYVVSKQSEYSGKGYWLAILPTSVADEYELEGGVYVGAENFRIARQVVAVPMGEWVHLGMTYSGTELKLYVDASLVESNSYDEMLFEKRNSQPLRVGKDFSGLLDNVLIFSEVRDLEHFVPDSFCPVNVDPKMTEKGLIAYYRFNENGGFATKDSSTIGNDGILGLVCDMVPEGKTAKLSCPTGYKMTDFLYTNFGDNDGGCGAYEMGDCSSAESYAVVNASCYMQNECTVLASKAHFPVTCATTSKSLAINAVCSPDSTTTASWSMDTAPTLVSVTTATEEDFICPFDYMGTGIFPAWMEKDLTDEMEAGASCSMHEMNKVDIRTAQAGRTMVWGLIAKDGCGYRSIHGTDEFTGEIEYPLYHNLSMSHTCPDLPMTKVKDEVTMQISGSREIAGEPTYCGTYNNIYINFYHLEVTGVSHFTFRMNQEPFFEAVPLIVIPADISAQYTYAEGSGLYAGEAGVETMFKVVAYDHLGNLRMMWGDESALAVEVLNGPASAATAMELAPIPGEYFFYITYPLNGTYDVLVAVNGEPVSMTTAAIERSKIRPMTDLFNTHPPPRFEHSMVSYKDEVYFFGGARADKTYLDEMMKLNTGFNSEMGAYNYRRLVVISNMPETDYNVELTMDTASHIESGRLKPDCSDLRFLDMTGMPLKMWVEPSTAPAGCGKTDTLIWIKVPGGMSEFWMYYGNKAAPSMSDPFSVFDIFEDFEGDSTLESMGWALDSTTSDACTTDSGYNPGDMNSFYTTNVTSMHGKMSLKMDTVEMLGGAIMKDVAPMKKFTLKAYMYDSYCDGSHWISPDFKTCQPIPNMKSMLPNMNNGMGIYTGASTDTYSVTYPWHMSPAERSVGWHSFTMRDDDKDLTLTVDEYTQLPLRSHDISTDIDKIFLNSQRIGDQKVGSSVYWDAIFVSEYDPMVSAAYMAEEFVSFDRANQWSKVGETNPPPARQAHTAVVYDDAMYVFGGERSAYEYSDLWKYTFEGDAWEFQATVNSSSRLGRHDHTAVVYGDSMYVYGGRAPMPKADMWAYSFSNKTWSEQPHSPGMEARFGHSAAVSGGVMYVYGGYTVGGEDHEAGLTDEIWSYKFESMEWTKVGPRYDNYEKPWMQSPTDAIIFPMMIPSPRFAHSAVITGERPALYIMGGAGGESMMEELHEIWKFDLELLEWEFIGSHPLLGRYDSAAVLYGEDKFALVYGGHAAGTFLGDVVLIFIGDTGL</sequence>
<dbReference type="InterPro" id="IPR011658">
    <property type="entry name" value="PA14_dom"/>
</dbReference>
<comment type="caution">
    <text evidence="8">The sequence shown here is derived from an EMBL/GenBank/DDBJ whole genome shotgun (WGS) entry which is preliminary data.</text>
</comment>
<dbReference type="CDD" id="cd22842">
    <property type="entry name" value="Gal_Rha_Lectin_BGal"/>
    <property type="match status" value="2"/>
</dbReference>
<dbReference type="Gene3D" id="2.60.40.10">
    <property type="entry name" value="Immunoglobulins"/>
    <property type="match status" value="4"/>
</dbReference>
<dbReference type="Pfam" id="PF01833">
    <property type="entry name" value="TIG"/>
    <property type="match status" value="1"/>
</dbReference>
<proteinExistence type="predicted"/>
<dbReference type="Pfam" id="PF10102">
    <property type="entry name" value="DUF2341"/>
    <property type="match status" value="1"/>
</dbReference>
<name>A0AAE0CCW1_9CHLO</name>
<keyword evidence="5" id="KW-0732">Signal</keyword>
<evidence type="ECO:0000256" key="1">
    <source>
        <dbReference type="ARBA" id="ARBA00022441"/>
    </source>
</evidence>
<evidence type="ECO:0000313" key="9">
    <source>
        <dbReference type="Proteomes" id="UP001190700"/>
    </source>
</evidence>
<gene>
    <name evidence="8" type="ORF">CYMTET_37972</name>
</gene>
<dbReference type="InterPro" id="IPR018765">
    <property type="entry name" value="DUF2341"/>
</dbReference>
<feature type="chain" id="PRO_5042147157" description="IPT/TIG domain-containing protein" evidence="5">
    <location>
        <begin position="31"/>
        <end position="4997"/>
    </location>
</feature>
<dbReference type="Gene3D" id="2.60.120.1560">
    <property type="match status" value="1"/>
</dbReference>
<keyword evidence="9" id="KW-1185">Reference proteome</keyword>
<dbReference type="Pfam" id="PF07691">
    <property type="entry name" value="PA14"/>
    <property type="match status" value="1"/>
</dbReference>
<feature type="domain" description="SUEL-type lectin" evidence="6">
    <location>
        <begin position="3957"/>
        <end position="4042"/>
    </location>
</feature>
<evidence type="ECO:0000259" key="7">
    <source>
        <dbReference type="PROSITE" id="PS51820"/>
    </source>
</evidence>